<dbReference type="EMBL" id="BAAANS010000100">
    <property type="protein sequence ID" value="GAA2124319.1"/>
    <property type="molecule type" value="Genomic_DNA"/>
</dbReference>
<evidence type="ECO:0000313" key="1">
    <source>
        <dbReference type="EMBL" id="GAA2124319.1"/>
    </source>
</evidence>
<proteinExistence type="predicted"/>
<gene>
    <name evidence="1" type="ORF">GCM10009759_75930</name>
</gene>
<reference evidence="2" key="1">
    <citation type="journal article" date="2019" name="Int. J. Syst. Evol. Microbiol.">
        <title>The Global Catalogue of Microorganisms (GCM) 10K type strain sequencing project: providing services to taxonomists for standard genome sequencing and annotation.</title>
        <authorList>
            <consortium name="The Broad Institute Genomics Platform"/>
            <consortium name="The Broad Institute Genome Sequencing Center for Infectious Disease"/>
            <person name="Wu L."/>
            <person name="Ma J."/>
        </authorList>
    </citation>
    <scope>NUCLEOTIDE SEQUENCE [LARGE SCALE GENOMIC DNA]</scope>
    <source>
        <strain evidence="2">JCM 14559</strain>
    </source>
</reference>
<comment type="caution">
    <text evidence="1">The sequence shown here is derived from an EMBL/GenBank/DDBJ whole genome shotgun (WGS) entry which is preliminary data.</text>
</comment>
<name>A0ABP5K1L4_9ACTN</name>
<sequence length="62" mass="6584">MYWPPAKTPRRCGFFTGAGPWLSDRVTVSLVVTLIRVLPGPADLIGPGARVGSPRARGLPTP</sequence>
<accession>A0ABP5K1L4</accession>
<organism evidence="1 2">
    <name type="scientific">Kitasatospora saccharophila</name>
    <dbReference type="NCBI Taxonomy" id="407973"/>
    <lineage>
        <taxon>Bacteria</taxon>
        <taxon>Bacillati</taxon>
        <taxon>Actinomycetota</taxon>
        <taxon>Actinomycetes</taxon>
        <taxon>Kitasatosporales</taxon>
        <taxon>Streptomycetaceae</taxon>
        <taxon>Kitasatospora</taxon>
    </lineage>
</organism>
<evidence type="ECO:0000313" key="2">
    <source>
        <dbReference type="Proteomes" id="UP001500897"/>
    </source>
</evidence>
<protein>
    <submittedName>
        <fullName evidence="1">Uncharacterized protein</fullName>
    </submittedName>
</protein>
<dbReference type="Proteomes" id="UP001500897">
    <property type="component" value="Unassembled WGS sequence"/>
</dbReference>
<keyword evidence="2" id="KW-1185">Reference proteome</keyword>